<comment type="caution">
    <text evidence="1">The sequence shown here is derived from an EMBL/GenBank/DDBJ whole genome shotgun (WGS) entry which is preliminary data.</text>
</comment>
<dbReference type="NCBIfam" id="TIGR01784">
    <property type="entry name" value="T_den_put_tspse"/>
    <property type="match status" value="1"/>
</dbReference>
<dbReference type="OrthoDB" id="9803508at2"/>
<protein>
    <submittedName>
        <fullName evidence="1">Putative transposase/invertase (TIGR01784 family)</fullName>
    </submittedName>
</protein>
<dbReference type="InterPro" id="IPR010106">
    <property type="entry name" value="RpnA"/>
</dbReference>
<sequence>MADKTETPRYIDPTTDYGFKRIFGSEVNKDLLIAFLNDLFRGRKVIQDLVYNKNEHVGDAEETGNVIFDLTCTADNGEQFIIEVQRSTQVNLKRRMLYYGSKLIAEQAPKGKRKEWNYRISEVYVIVLMDGFPMPDEEDGTDFLHDICLCNRDTGKIFYEDLGFIYLELINFVKVEADLESDLDRWLYVLKNMSTMDKLPVYLRKPIFEKLFQVAEYSKLSKEEREMYDVSLKRKWDNKAVLDYAKEEGRKEQALSIAREMKRDGLPVEQIAKFTKLTIKEIEKLK</sequence>
<proteinExistence type="predicted"/>
<evidence type="ECO:0000313" key="1">
    <source>
        <dbReference type="EMBL" id="TCV12600.1"/>
    </source>
</evidence>
<organism evidence="1 2">
    <name type="scientific">Sphingobacterium alimentarium</name>
    <dbReference type="NCBI Taxonomy" id="797292"/>
    <lineage>
        <taxon>Bacteria</taxon>
        <taxon>Pseudomonadati</taxon>
        <taxon>Bacteroidota</taxon>
        <taxon>Sphingobacteriia</taxon>
        <taxon>Sphingobacteriales</taxon>
        <taxon>Sphingobacteriaceae</taxon>
        <taxon>Sphingobacterium</taxon>
    </lineage>
</organism>
<dbReference type="EMBL" id="SMBZ01000023">
    <property type="protein sequence ID" value="TCV12600.1"/>
    <property type="molecule type" value="Genomic_DNA"/>
</dbReference>
<gene>
    <name evidence="1" type="ORF">EDC17_102354</name>
</gene>
<dbReference type="PANTHER" id="PTHR41317:SF1">
    <property type="entry name" value="PD-(D_E)XK NUCLEASE FAMILY TRANSPOSASE"/>
    <property type="match status" value="1"/>
</dbReference>
<name>A0A4V2VU66_9SPHI</name>
<accession>A0A4V2VU66</accession>
<evidence type="ECO:0000313" key="2">
    <source>
        <dbReference type="Proteomes" id="UP000295197"/>
    </source>
</evidence>
<dbReference type="PANTHER" id="PTHR41317">
    <property type="entry name" value="PD-(D_E)XK NUCLEASE FAMILY TRANSPOSASE"/>
    <property type="match status" value="1"/>
</dbReference>
<dbReference type="Proteomes" id="UP000295197">
    <property type="component" value="Unassembled WGS sequence"/>
</dbReference>
<dbReference type="Pfam" id="PF12784">
    <property type="entry name" value="PDDEXK_2"/>
    <property type="match status" value="1"/>
</dbReference>
<reference evidence="1 2" key="1">
    <citation type="submission" date="2019-03" db="EMBL/GenBank/DDBJ databases">
        <title>Genomic Encyclopedia of Type Strains, Phase IV (KMG-IV): sequencing the most valuable type-strain genomes for metagenomic binning, comparative biology and taxonomic classification.</title>
        <authorList>
            <person name="Goeker M."/>
        </authorList>
    </citation>
    <scope>NUCLEOTIDE SEQUENCE [LARGE SCALE GENOMIC DNA]</scope>
    <source>
        <strain evidence="1 2">DSM 22362</strain>
    </source>
</reference>
<keyword evidence="2" id="KW-1185">Reference proteome</keyword>
<dbReference type="AlphaFoldDB" id="A0A4V2VU66"/>
<dbReference type="RefSeq" id="WP_132777870.1">
    <property type="nucleotide sequence ID" value="NZ_SMBZ01000023.1"/>
</dbReference>